<dbReference type="RefSeq" id="WP_369449937.1">
    <property type="nucleotide sequence ID" value="NZ_BBNU01000004.1"/>
</dbReference>
<dbReference type="InterPro" id="IPR045444">
    <property type="entry name" value="DUF6503"/>
</dbReference>
<comment type="caution">
    <text evidence="1">The sequence shown here is derived from an EMBL/GenBank/DDBJ whole genome shotgun (WGS) entry which is preliminary data.</text>
</comment>
<dbReference type="Pfam" id="PF20113">
    <property type="entry name" value="DUF6503"/>
    <property type="match status" value="1"/>
</dbReference>
<evidence type="ECO:0000313" key="1">
    <source>
        <dbReference type="EMBL" id="GAL78771.1"/>
    </source>
</evidence>
<evidence type="ECO:0000313" key="2">
    <source>
        <dbReference type="Proteomes" id="UP000029643"/>
    </source>
</evidence>
<dbReference type="Proteomes" id="UP000029643">
    <property type="component" value="Unassembled WGS sequence"/>
</dbReference>
<proteinExistence type="predicted"/>
<organism evidence="1 2">
    <name type="scientific">Algibacter lectus</name>
    <dbReference type="NCBI Taxonomy" id="221126"/>
    <lineage>
        <taxon>Bacteria</taxon>
        <taxon>Pseudomonadati</taxon>
        <taxon>Bacteroidota</taxon>
        <taxon>Flavobacteriia</taxon>
        <taxon>Flavobacteriales</taxon>
        <taxon>Flavobacteriaceae</taxon>
        <taxon>Algibacter</taxon>
    </lineage>
</organism>
<accession>A0A090WP34</accession>
<name>A0A090WP34_9FLAO</name>
<sequence>MLTELETINGIKMPKNRAWYYNKNDKYLATDILSKNASK</sequence>
<dbReference type="AlphaFoldDB" id="A0A090WP34"/>
<protein>
    <submittedName>
        <fullName evidence="1">Uncharacterized protein</fullName>
    </submittedName>
</protein>
<reference evidence="1 2" key="1">
    <citation type="journal article" date="2014" name="Genome Announc.">
        <title>Draft Genome Sequences of Marine Flavobacterium Algibacter lectus Strains SS8 and NR4.</title>
        <authorList>
            <person name="Takatani N."/>
            <person name="Nakanishi M."/>
            <person name="Meirelles P."/>
            <person name="Mino S."/>
            <person name="Suda W."/>
            <person name="Oshima K."/>
            <person name="Hattori M."/>
            <person name="Ohkuma M."/>
            <person name="Hosokawa M."/>
            <person name="Miyashita K."/>
            <person name="Thompson F.L."/>
            <person name="Niwa A."/>
            <person name="Sawabe T."/>
            <person name="Sawabe T."/>
        </authorList>
    </citation>
    <scope>NUCLEOTIDE SEQUENCE [LARGE SCALE GENOMIC DNA]</scope>
    <source>
        <strain evidence="2">JCM19274</strain>
    </source>
</reference>
<dbReference type="EMBL" id="BBNU01000004">
    <property type="protein sequence ID" value="GAL78771.1"/>
    <property type="molecule type" value="Genomic_DNA"/>
</dbReference>
<gene>
    <name evidence="1" type="ORF">JCM19274_3329</name>
</gene>